<evidence type="ECO:0000313" key="2">
    <source>
        <dbReference type="EMBL" id="MEE1877965.1"/>
    </source>
</evidence>
<organism evidence="2 3">
    <name type="scientific">Altererythrobacter litoralis</name>
    <dbReference type="NCBI Taxonomy" id="3113904"/>
    <lineage>
        <taxon>Bacteria</taxon>
        <taxon>Pseudomonadati</taxon>
        <taxon>Pseudomonadota</taxon>
        <taxon>Alphaproteobacteria</taxon>
        <taxon>Sphingomonadales</taxon>
        <taxon>Erythrobacteraceae</taxon>
        <taxon>Altererythrobacter</taxon>
    </lineage>
</organism>
<reference evidence="2 3" key="1">
    <citation type="submission" date="2024-01" db="EMBL/GenBank/DDBJ databases">
        <title>The genome sequence of Erythrobacteraceae sp. strain 1XM1-14.</title>
        <authorList>
            <person name="Liu Y."/>
        </authorList>
    </citation>
    <scope>NUCLEOTIDE SEQUENCE [LARGE SCALE GENOMIC DNA]</scope>
    <source>
        <strain evidence="2 3">1XM1-14</strain>
    </source>
</reference>
<evidence type="ECO:0000259" key="1">
    <source>
        <dbReference type="Pfam" id="PF13661"/>
    </source>
</evidence>
<protein>
    <submittedName>
        <fullName evidence="2">2OG-Fe(II) oxygenase family protein</fullName>
    </submittedName>
</protein>
<dbReference type="PANTHER" id="PTHR12117">
    <property type="entry name" value="HISTONE ACETYLTRANSFERASE COMPLEX"/>
    <property type="match status" value="1"/>
</dbReference>
<dbReference type="EMBL" id="JAZDQV010000009">
    <property type="protein sequence ID" value="MEE1877965.1"/>
    <property type="molecule type" value="Genomic_DNA"/>
</dbReference>
<dbReference type="Proteomes" id="UP001343492">
    <property type="component" value="Unassembled WGS sequence"/>
</dbReference>
<name>A0ABU7GGA7_9SPHN</name>
<dbReference type="Gene3D" id="2.60.120.620">
    <property type="entry name" value="q2cbj1_9rhob like domain"/>
    <property type="match status" value="1"/>
</dbReference>
<dbReference type="RefSeq" id="WP_354145072.1">
    <property type="nucleotide sequence ID" value="NZ_JAZDQV010000009.1"/>
</dbReference>
<accession>A0ABU7GGA7</accession>
<dbReference type="PANTHER" id="PTHR12117:SF0">
    <property type="entry name" value="PROLYL 3-HYDROXYLASE OGFOD1"/>
    <property type="match status" value="1"/>
</dbReference>
<evidence type="ECO:0000313" key="3">
    <source>
        <dbReference type="Proteomes" id="UP001343492"/>
    </source>
</evidence>
<comment type="caution">
    <text evidence="2">The sequence shown here is derived from an EMBL/GenBank/DDBJ whole genome shotgun (WGS) entry which is preliminary data.</text>
</comment>
<gene>
    <name evidence="2" type="ORF">VRS74_09750</name>
</gene>
<feature type="domain" description="Prolyl 3,4-dihydroxylase TPA1/OFD1 N-terminal" evidence="1">
    <location>
        <begin position="47"/>
        <end position="138"/>
    </location>
</feature>
<sequence length="142" mass="16068">MPDGQRERRKSKDLLAAFADWWSNGEPRDLLRKITGFAEIEFADAQGTAYSPGDFLTGHTDDVDGKGRLAAYVLNLTPRWRVEWGGLLIFHDEANAQVSGLTPDFNRLNMFRVPQVHSVTEVSRAAAFRRYSITGWLRTKAQ</sequence>
<dbReference type="Pfam" id="PF13661">
    <property type="entry name" value="2OG-FeII_Oxy_4"/>
    <property type="match status" value="1"/>
</dbReference>
<dbReference type="InterPro" id="IPR039558">
    <property type="entry name" value="TPA1/OFD1_N"/>
</dbReference>
<proteinExistence type="predicted"/>
<keyword evidence="3" id="KW-1185">Reference proteome</keyword>
<dbReference type="InterPro" id="IPR051842">
    <property type="entry name" value="uS12_prolyl_hydroxylase"/>
</dbReference>